<dbReference type="EMBL" id="PGCK01000016">
    <property type="protein sequence ID" value="MCD1296285.1"/>
    <property type="molecule type" value="Genomic_DNA"/>
</dbReference>
<keyword evidence="3" id="KW-1185">Reference proteome</keyword>
<keyword evidence="1" id="KW-0812">Transmembrane</keyword>
<feature type="transmembrane region" description="Helical" evidence="1">
    <location>
        <begin position="12"/>
        <end position="32"/>
    </location>
</feature>
<organism evidence="2 3">
    <name type="scientific">Methanooceanicella nereidis</name>
    <dbReference type="NCBI Taxonomy" id="2052831"/>
    <lineage>
        <taxon>Archaea</taxon>
        <taxon>Methanobacteriati</taxon>
        <taxon>Methanobacteriota</taxon>
        <taxon>Stenosarchaea group</taxon>
        <taxon>Methanomicrobia</taxon>
        <taxon>Methanocellales</taxon>
        <taxon>Methanocellaceae</taxon>
        <taxon>Methanooceanicella</taxon>
    </lineage>
</organism>
<reference evidence="2 3" key="1">
    <citation type="submission" date="2017-11" db="EMBL/GenBank/DDBJ databases">
        <title>Isolation and Characterization of Family Methanocellaceae Species from Potential Methane Hydrate Area Offshore Southwestern Taiwan.</title>
        <authorList>
            <person name="Zhang W.-L."/>
            <person name="Chen W.-C."/>
            <person name="Lai M.-C."/>
            <person name="Chen S.-C."/>
        </authorList>
    </citation>
    <scope>NUCLEOTIDE SEQUENCE [LARGE SCALE GENOMIC DNA]</scope>
    <source>
        <strain evidence="2 3">CWC-04</strain>
    </source>
</reference>
<protein>
    <submittedName>
        <fullName evidence="2">Uncharacterized protein</fullName>
    </submittedName>
</protein>
<dbReference type="RefSeq" id="WP_230743283.1">
    <property type="nucleotide sequence ID" value="NZ_PGCK01000016.1"/>
</dbReference>
<dbReference type="AlphaFoldDB" id="A0AAP2RGN0"/>
<dbReference type="Pfam" id="PF23957">
    <property type="entry name" value="DUF7286"/>
    <property type="match status" value="2"/>
</dbReference>
<keyword evidence="1" id="KW-0472">Membrane</keyword>
<evidence type="ECO:0000313" key="3">
    <source>
        <dbReference type="Proteomes" id="UP001320159"/>
    </source>
</evidence>
<gene>
    <name evidence="2" type="ORF">CUJ83_14880</name>
</gene>
<evidence type="ECO:0000256" key="1">
    <source>
        <dbReference type="SAM" id="Phobius"/>
    </source>
</evidence>
<name>A0AAP2RGN0_9EURY</name>
<evidence type="ECO:0000313" key="2">
    <source>
        <dbReference type="EMBL" id="MCD1296285.1"/>
    </source>
</evidence>
<comment type="caution">
    <text evidence="2">The sequence shown here is derived from an EMBL/GenBank/DDBJ whole genome shotgun (WGS) entry which is preliminary data.</text>
</comment>
<proteinExistence type="predicted"/>
<sequence>MSLKEDDSARVPFAIIGIIMIIMSAAISAYLMKMESQEISRAQLDEKDAMLNDAISFAVADIDLALNYAGMYAESEIGLRPVANRSASSPLYGSPDKVNMDRIKYLTHKRLSDHLKSNYGKNSFVYGDYAIEAYLTGGYSSLNIEPVNMSMERIVDSPVIKCDEEYAAYYIISAPVRINIKEQGSDLCHIEDHTARALITSRYPLMKQLCEEYEKRLAGDAFFIDMTGASFAYTLARGYSQYVTTEPMNIVDNSHLELIVNGASLLEQGFVFNSVDPLSLASLTVETAESVSKTPQDRYGHVNQYNFSKNSMDSVQNYGEDTEYSREYGFNADRIIDSAFVNALKGPGIRNTIDSAYTCEMHIEIKRDTKGNTSSPYVKELLDRSLYPDTELPVLAMEKWSVSDSGKNEIVTLEYVADDYRLAQYGGDVCSPFISGSYSGRKDVNMEASVDSYKEAIGFGSKIDNILSDKGLYPDGSSAFKRSFSVKRDMWVECAAKDELYELSGQLKKDVSVTIRSDGYASPQEMLAEASTKMEKEFNARYGQYLLKEKYTEGDLFKTCGAKSLFNIRRSFLEDIKAGLNDSSASSASSLESSIDSEMGKYTGSMNSSSLSRNAGVSKNFLTNNLYIPFGLAMNLSSDNSMDGNYSWSEKVTIAVNQKPDYLCTVPYVDPATGYASYPLKVRNICIFTIPCDPDSVAGTGNAILDGIDSVLEASGDVSNDTVSVNSREVASRVSIDAVLMMKEEIGAALLTDMEMCGAVSERDIDNAVEDSIKGLTSSEIIKGLKNGIIQQDIARSLSDRACEEIRKRAGAEKEYCDYIREKTRIVVLDACDRAVSYALSENGSAIENNFKDFIAAGERSIEKESVKAALRSIPMGMPLLPPYGYWATLNVWYIEVDGEIPVFTVYDADCEPVPDPLFGHEAVSYTRQRDLGIDDGYGILGYNEPIRFHTETSTFILVPPGKAGAGDRIGGWDEKSPGYISAG</sequence>
<dbReference type="InterPro" id="IPR055710">
    <property type="entry name" value="DUF7286"/>
</dbReference>
<accession>A0AAP2RGN0</accession>
<dbReference type="Proteomes" id="UP001320159">
    <property type="component" value="Unassembled WGS sequence"/>
</dbReference>
<keyword evidence="1" id="KW-1133">Transmembrane helix</keyword>